<accession>A0ABD0K7U6</accession>
<comment type="caution">
    <text evidence="2">The sequence shown here is derived from an EMBL/GenBank/DDBJ whole genome shotgun (WGS) entry which is preliminary data.</text>
</comment>
<dbReference type="AlphaFoldDB" id="A0ABD0K7U6"/>
<feature type="non-terminal residue" evidence="2">
    <location>
        <position position="135"/>
    </location>
</feature>
<proteinExistence type="predicted"/>
<evidence type="ECO:0000256" key="1">
    <source>
        <dbReference type="SAM" id="MobiDB-lite"/>
    </source>
</evidence>
<organism evidence="2 3">
    <name type="scientific">Batillaria attramentaria</name>
    <dbReference type="NCBI Taxonomy" id="370345"/>
    <lineage>
        <taxon>Eukaryota</taxon>
        <taxon>Metazoa</taxon>
        <taxon>Spiralia</taxon>
        <taxon>Lophotrochozoa</taxon>
        <taxon>Mollusca</taxon>
        <taxon>Gastropoda</taxon>
        <taxon>Caenogastropoda</taxon>
        <taxon>Sorbeoconcha</taxon>
        <taxon>Cerithioidea</taxon>
        <taxon>Batillariidae</taxon>
        <taxon>Batillaria</taxon>
    </lineage>
</organism>
<dbReference type="EMBL" id="JACVVK020000232">
    <property type="protein sequence ID" value="KAK7483148.1"/>
    <property type="molecule type" value="Genomic_DNA"/>
</dbReference>
<evidence type="ECO:0000313" key="3">
    <source>
        <dbReference type="Proteomes" id="UP001519460"/>
    </source>
</evidence>
<evidence type="ECO:0000313" key="2">
    <source>
        <dbReference type="EMBL" id="KAK7483148.1"/>
    </source>
</evidence>
<protein>
    <submittedName>
        <fullName evidence="2">Uncharacterized protein</fullName>
    </submittedName>
</protein>
<feature type="region of interest" description="Disordered" evidence="1">
    <location>
        <begin position="25"/>
        <end position="48"/>
    </location>
</feature>
<gene>
    <name evidence="2" type="ORF">BaRGS_00025644</name>
</gene>
<sequence>MNECLKILANMLLTLRNRGWNRSTNHSSAELAGHHPGKQAETSITPDSTVTTDAEAVVYNTRENDDDNASADHCVLSVIALKPWAVSSACPFWMFEAHPERKMEAECCFDFFDGSWQKQCGVRLAPCLLERTAGG</sequence>
<keyword evidence="3" id="KW-1185">Reference proteome</keyword>
<name>A0ABD0K7U6_9CAEN</name>
<dbReference type="Proteomes" id="UP001519460">
    <property type="component" value="Unassembled WGS sequence"/>
</dbReference>
<reference evidence="2 3" key="1">
    <citation type="journal article" date="2023" name="Sci. Data">
        <title>Genome assembly of the Korean intertidal mud-creeper Batillaria attramentaria.</title>
        <authorList>
            <person name="Patra A.K."/>
            <person name="Ho P.T."/>
            <person name="Jun S."/>
            <person name="Lee S.J."/>
            <person name="Kim Y."/>
            <person name="Won Y.J."/>
        </authorList>
    </citation>
    <scope>NUCLEOTIDE SEQUENCE [LARGE SCALE GENOMIC DNA]</scope>
    <source>
        <strain evidence="2">Wonlab-2016</strain>
    </source>
</reference>